<name>W4MAP7_9BACT</name>
<reference evidence="3 4" key="1">
    <citation type="journal article" date="2014" name="Nature">
        <title>An environmental bacterial taxon with a large and distinct metabolic repertoire.</title>
        <authorList>
            <person name="Wilson M.C."/>
            <person name="Mori T."/>
            <person name="Ruckert C."/>
            <person name="Uria A.R."/>
            <person name="Helf M.J."/>
            <person name="Takada K."/>
            <person name="Gernert C."/>
            <person name="Steffens U.A."/>
            <person name="Heycke N."/>
            <person name="Schmitt S."/>
            <person name="Rinke C."/>
            <person name="Helfrich E.J."/>
            <person name="Brachmann A.O."/>
            <person name="Gurgui C."/>
            <person name="Wakimoto T."/>
            <person name="Kracht M."/>
            <person name="Crusemann M."/>
            <person name="Hentschel U."/>
            <person name="Abe I."/>
            <person name="Matsunaga S."/>
            <person name="Kalinowski J."/>
            <person name="Takeyama H."/>
            <person name="Piel J."/>
        </authorList>
    </citation>
    <scope>NUCLEOTIDE SEQUENCE [LARGE SCALE GENOMIC DNA]</scope>
    <source>
        <strain evidence="4">TSY2</strain>
    </source>
</reference>
<keyword evidence="4" id="KW-1185">Reference proteome</keyword>
<feature type="transmembrane region" description="Helical" evidence="2">
    <location>
        <begin position="110"/>
        <end position="132"/>
    </location>
</feature>
<keyword evidence="2" id="KW-1133">Transmembrane helix</keyword>
<organism evidence="3 4">
    <name type="scientific">Candidatus Entotheonella gemina</name>
    <dbReference type="NCBI Taxonomy" id="1429439"/>
    <lineage>
        <taxon>Bacteria</taxon>
        <taxon>Pseudomonadati</taxon>
        <taxon>Nitrospinota/Tectimicrobiota group</taxon>
        <taxon>Candidatus Tectimicrobiota</taxon>
        <taxon>Candidatus Entotheonellia</taxon>
        <taxon>Candidatus Entotheonellales</taxon>
        <taxon>Candidatus Entotheonellaceae</taxon>
        <taxon>Candidatus Entotheonella</taxon>
    </lineage>
</organism>
<evidence type="ECO:0000313" key="3">
    <source>
        <dbReference type="EMBL" id="ETX06717.1"/>
    </source>
</evidence>
<evidence type="ECO:0008006" key="5">
    <source>
        <dbReference type="Google" id="ProtNLM"/>
    </source>
</evidence>
<sequence>MPKTFQEILPALEERLDQAKQGALPIGHAMELRRREKRQAMGCPSDEEIGGFVDGELKRYSAKRWAEVRWHVHQCQPCQDDVEGICEALELDPRDVRTARKRARLRLSRFAAPVAAIAAVLALAVLGLQPYVPTLAGWSTGVKDTSSVESSVQAPALVERQPPVGPKGIDRRSSSTMKVSIPADTGDPAAPVLRVAICSETARPTCGEGMTLMSVMGAECEVTGDDNSCFAKSAAGGCAICLIAKERGVEN</sequence>
<dbReference type="HOGENOM" id="CLU_1105545_0_0_7"/>
<evidence type="ECO:0000256" key="2">
    <source>
        <dbReference type="SAM" id="Phobius"/>
    </source>
</evidence>
<comment type="caution">
    <text evidence="3">The sequence shown here is derived from an EMBL/GenBank/DDBJ whole genome shotgun (WGS) entry which is preliminary data.</text>
</comment>
<proteinExistence type="predicted"/>
<gene>
    <name evidence="3" type="ORF">ETSY2_15510</name>
</gene>
<dbReference type="EMBL" id="AZHX01000625">
    <property type="protein sequence ID" value="ETX06717.1"/>
    <property type="molecule type" value="Genomic_DNA"/>
</dbReference>
<protein>
    <recommendedName>
        <fullName evidence="5">Zinc-finger domain-containing protein</fullName>
    </recommendedName>
</protein>
<keyword evidence="2" id="KW-0472">Membrane</keyword>
<keyword evidence="2" id="KW-0812">Transmembrane</keyword>
<accession>W4MAP7</accession>
<evidence type="ECO:0000256" key="1">
    <source>
        <dbReference type="SAM" id="MobiDB-lite"/>
    </source>
</evidence>
<dbReference type="AlphaFoldDB" id="W4MAP7"/>
<dbReference type="Proteomes" id="UP000019140">
    <property type="component" value="Unassembled WGS sequence"/>
</dbReference>
<feature type="region of interest" description="Disordered" evidence="1">
    <location>
        <begin position="160"/>
        <end position="183"/>
    </location>
</feature>
<evidence type="ECO:0000313" key="4">
    <source>
        <dbReference type="Proteomes" id="UP000019140"/>
    </source>
</evidence>